<comment type="similarity">
    <text evidence="1">Belongs to the RutC family.</text>
</comment>
<keyword evidence="3" id="KW-1185">Reference proteome</keyword>
<dbReference type="InterPro" id="IPR006056">
    <property type="entry name" value="RidA"/>
</dbReference>
<protein>
    <submittedName>
        <fullName evidence="2">RidA family protein</fullName>
    </submittedName>
</protein>
<dbReference type="PANTHER" id="PTHR11803:SF58">
    <property type="entry name" value="PROTEIN HMF1-RELATED"/>
    <property type="match status" value="1"/>
</dbReference>
<reference evidence="2" key="1">
    <citation type="submission" date="2023-01" db="EMBL/GenBank/DDBJ databases">
        <title>Sulfurovum sp. zt1-1 genome assembly.</title>
        <authorList>
            <person name="Wang J."/>
        </authorList>
    </citation>
    <scope>NUCLEOTIDE SEQUENCE</scope>
    <source>
        <strain evidence="2">Zt1-1</strain>
    </source>
</reference>
<dbReference type="NCBIfam" id="TIGR00004">
    <property type="entry name" value="Rid family detoxifying hydrolase"/>
    <property type="match status" value="1"/>
</dbReference>
<dbReference type="CDD" id="cd00448">
    <property type="entry name" value="YjgF_YER057c_UK114_family"/>
    <property type="match status" value="1"/>
</dbReference>
<dbReference type="InterPro" id="IPR006175">
    <property type="entry name" value="YjgF/YER057c/UK114"/>
</dbReference>
<proteinExistence type="inferred from homology"/>
<accession>A0ABT7QWA2</accession>
<dbReference type="PANTHER" id="PTHR11803">
    <property type="entry name" value="2-IMINOBUTANOATE/2-IMINOPROPANOATE DEAMINASE RIDA"/>
    <property type="match status" value="1"/>
</dbReference>
<dbReference type="Pfam" id="PF01042">
    <property type="entry name" value="Ribonuc_L-PSP"/>
    <property type="match status" value="1"/>
</dbReference>
<dbReference type="PROSITE" id="PS01094">
    <property type="entry name" value="UPF0076"/>
    <property type="match status" value="1"/>
</dbReference>
<dbReference type="Proteomes" id="UP001169069">
    <property type="component" value="Unassembled WGS sequence"/>
</dbReference>
<dbReference type="InterPro" id="IPR035959">
    <property type="entry name" value="RutC-like_sf"/>
</dbReference>
<dbReference type="RefSeq" id="WP_289412421.1">
    <property type="nucleotide sequence ID" value="NZ_JAQIBD010000001.1"/>
</dbReference>
<organism evidence="2 3">
    <name type="scientific">Sulfurovum zhangzhouensis</name>
    <dbReference type="NCBI Taxonomy" id="3019067"/>
    <lineage>
        <taxon>Bacteria</taxon>
        <taxon>Pseudomonadati</taxon>
        <taxon>Campylobacterota</taxon>
        <taxon>Epsilonproteobacteria</taxon>
        <taxon>Campylobacterales</taxon>
        <taxon>Sulfurovaceae</taxon>
        <taxon>Sulfurovum</taxon>
    </lineage>
</organism>
<dbReference type="InterPro" id="IPR019897">
    <property type="entry name" value="RidA_CS"/>
</dbReference>
<sequence length="129" mass="14208">MKEISTKDAPQAIGPYSQAIEANGFIFTSGQIALKPDGTLESGDIEHQTHQVMKNLYYVLEAAGAHFNDVVKTTIFLANMNDFEKVNEVYAHYFGLHKPARSTVAVKTLPKNVLVEIECIALAGANYTY</sequence>
<evidence type="ECO:0000313" key="2">
    <source>
        <dbReference type="EMBL" id="MDM5271107.1"/>
    </source>
</evidence>
<dbReference type="SUPFAM" id="SSF55298">
    <property type="entry name" value="YjgF-like"/>
    <property type="match status" value="1"/>
</dbReference>
<dbReference type="Gene3D" id="3.30.1330.40">
    <property type="entry name" value="RutC-like"/>
    <property type="match status" value="1"/>
</dbReference>
<evidence type="ECO:0000256" key="1">
    <source>
        <dbReference type="ARBA" id="ARBA00010552"/>
    </source>
</evidence>
<gene>
    <name evidence="2" type="ORF">PGH07_02820</name>
</gene>
<dbReference type="EMBL" id="JAQIBD010000001">
    <property type="protein sequence ID" value="MDM5271107.1"/>
    <property type="molecule type" value="Genomic_DNA"/>
</dbReference>
<evidence type="ECO:0000313" key="3">
    <source>
        <dbReference type="Proteomes" id="UP001169069"/>
    </source>
</evidence>
<comment type="caution">
    <text evidence="2">The sequence shown here is derived from an EMBL/GenBank/DDBJ whole genome shotgun (WGS) entry which is preliminary data.</text>
</comment>
<name>A0ABT7QWA2_9BACT</name>